<sequence>MQTPRVALDTSALMMPVELDVRLFDELERLLDAYEPILPQAVLEELRRLSEKGGQEGTAATVGHDLATERCLVVDTDASYADDALVELAREGGVDYVVTNDRPLRDRVLEASRPVIALRGRNKLAITQP</sequence>
<dbReference type="Gene3D" id="3.40.50.1010">
    <property type="entry name" value="5'-nuclease"/>
    <property type="match status" value="1"/>
</dbReference>
<dbReference type="InterPro" id="IPR029060">
    <property type="entry name" value="PIN-like_dom_sf"/>
</dbReference>
<dbReference type="EMBL" id="AOIT01000029">
    <property type="protein sequence ID" value="ELZ22091.1"/>
    <property type="molecule type" value="Genomic_DNA"/>
</dbReference>
<dbReference type="STRING" id="1230457.C476_06662"/>
<dbReference type="Proteomes" id="UP000011615">
    <property type="component" value="Unassembled WGS sequence"/>
</dbReference>
<dbReference type="OrthoDB" id="15280at2157"/>
<evidence type="ECO:0000313" key="3">
    <source>
        <dbReference type="Proteomes" id="UP000011615"/>
    </source>
</evidence>
<dbReference type="InterPro" id="IPR041120">
    <property type="entry name" value="PIN_9"/>
</dbReference>
<reference evidence="2 3" key="1">
    <citation type="journal article" date="2014" name="PLoS Genet.">
        <title>Phylogenetically driven sequencing of extremely halophilic archaea reveals strategies for static and dynamic osmo-response.</title>
        <authorList>
            <person name="Becker E.A."/>
            <person name="Seitzer P.M."/>
            <person name="Tritt A."/>
            <person name="Larsen D."/>
            <person name="Krusor M."/>
            <person name="Yao A.I."/>
            <person name="Wu D."/>
            <person name="Madern D."/>
            <person name="Eisen J.A."/>
            <person name="Darling A.E."/>
            <person name="Facciotti M.T."/>
        </authorList>
    </citation>
    <scope>NUCLEOTIDE SEQUENCE [LARGE SCALE GENOMIC DNA]</scope>
    <source>
        <strain evidence="2 3">JCM 13563</strain>
    </source>
</reference>
<gene>
    <name evidence="2" type="ORF">C476_06662</name>
</gene>
<dbReference type="AlphaFoldDB" id="M0CFS3"/>
<name>M0CFS3_9EURY</name>
<protein>
    <submittedName>
        <fullName evidence="2">Nucleotide binding protein PINc</fullName>
    </submittedName>
</protein>
<dbReference type="SUPFAM" id="SSF88723">
    <property type="entry name" value="PIN domain-like"/>
    <property type="match status" value="1"/>
</dbReference>
<comment type="caution">
    <text evidence="2">The sequence shown here is derived from an EMBL/GenBank/DDBJ whole genome shotgun (WGS) entry which is preliminary data.</text>
</comment>
<evidence type="ECO:0000313" key="2">
    <source>
        <dbReference type="EMBL" id="ELZ22091.1"/>
    </source>
</evidence>
<dbReference type="CDD" id="cd09879">
    <property type="entry name" value="PIN_VapC_AF0591-like"/>
    <property type="match status" value="1"/>
</dbReference>
<dbReference type="RefSeq" id="WP_008011166.1">
    <property type="nucleotide sequence ID" value="NZ_AOIT01000029.1"/>
</dbReference>
<dbReference type="PATRIC" id="fig|1230457.4.peg.1334"/>
<dbReference type="eggNOG" id="arCOG04312">
    <property type="taxonomic scope" value="Archaea"/>
</dbReference>
<feature type="domain" description="VapC9 PIN-like" evidence="1">
    <location>
        <begin position="6"/>
        <end position="121"/>
    </location>
</feature>
<accession>M0CFS3</accession>
<organism evidence="2 3">
    <name type="scientific">Natrinema limicola JCM 13563</name>
    <dbReference type="NCBI Taxonomy" id="1230457"/>
    <lineage>
        <taxon>Archaea</taxon>
        <taxon>Methanobacteriati</taxon>
        <taxon>Methanobacteriota</taxon>
        <taxon>Stenosarchaea group</taxon>
        <taxon>Halobacteria</taxon>
        <taxon>Halobacteriales</taxon>
        <taxon>Natrialbaceae</taxon>
        <taxon>Natrinema</taxon>
    </lineage>
</organism>
<evidence type="ECO:0000259" key="1">
    <source>
        <dbReference type="Pfam" id="PF18477"/>
    </source>
</evidence>
<proteinExistence type="predicted"/>
<dbReference type="Pfam" id="PF18477">
    <property type="entry name" value="PIN_9"/>
    <property type="match status" value="1"/>
</dbReference>
<keyword evidence="3" id="KW-1185">Reference proteome</keyword>